<dbReference type="Proteomes" id="UP000544122">
    <property type="component" value="Unassembled WGS sequence"/>
</dbReference>
<name>A0A7Y4GRZ6_9BRAD</name>
<dbReference type="AlphaFoldDB" id="A0A7Y4GRZ6"/>
<keyword evidence="2" id="KW-1185">Reference proteome</keyword>
<reference evidence="1 2" key="1">
    <citation type="submission" date="2020-03" db="EMBL/GenBank/DDBJ databases">
        <title>Bradyrhizobium diversity isolated from nodules of Indigofera sp.</title>
        <authorList>
            <person name="Klepa M."/>
            <person name="Helene L."/>
            <person name="Hungria M."/>
        </authorList>
    </citation>
    <scope>NUCLEOTIDE SEQUENCE [LARGE SCALE GENOMIC DNA]</scope>
    <source>
        <strain evidence="1 2">WSM 1791</strain>
    </source>
</reference>
<sequence>MDEQKIRQALAMFPGARRAADGVILDGEDGSFYITDFGPKDEDLSFEEGLFVPFCSKTEILRLRALKSANDCLLRVRANAIADSARMTRVMSARRKLFEAGGREWTLTSYYHRFNAPAKRYIRLLPRRDRHIAMSVPFGFAPVDEANAICVRTLLGDVIILSEALREFYYFMTICIHGEKHGIELSDQILAGCIAVRIMNGSEALDFDIDPRGFLPPRTEARIRQFVDAMIEFTFGHELAHLLLGHLASNSPSASVQDAEFRTYAHEEEYAADLHAIKNVTSKKQREALAVAAFNVFAYLHFFELVGAARSEVKMFSVSSTHPSPIKRLENLKSQMPTRLDTPDQVTDVLTQYRDVLLQFLSRSGRQDLLTFYGSLYLPGLRGEVRQDRIDF</sequence>
<organism evidence="1 2">
    <name type="scientific">Bradyrhizobium australiense</name>
    <dbReference type="NCBI Taxonomy" id="2721161"/>
    <lineage>
        <taxon>Bacteria</taxon>
        <taxon>Pseudomonadati</taxon>
        <taxon>Pseudomonadota</taxon>
        <taxon>Alphaproteobacteria</taxon>
        <taxon>Hyphomicrobiales</taxon>
        <taxon>Nitrobacteraceae</taxon>
        <taxon>Bradyrhizobium</taxon>
    </lineage>
</organism>
<dbReference type="EMBL" id="JAAVLX010000004">
    <property type="protein sequence ID" value="NOJ40899.1"/>
    <property type="molecule type" value="Genomic_DNA"/>
</dbReference>
<comment type="caution">
    <text evidence="1">The sequence shown here is derived from an EMBL/GenBank/DDBJ whole genome shotgun (WGS) entry which is preliminary data.</text>
</comment>
<evidence type="ECO:0000313" key="2">
    <source>
        <dbReference type="Proteomes" id="UP000544122"/>
    </source>
</evidence>
<accession>A0A7Y4GRZ6</accession>
<gene>
    <name evidence="1" type="ORF">HCN58_15020</name>
</gene>
<dbReference type="RefSeq" id="WP_171580125.1">
    <property type="nucleotide sequence ID" value="NZ_JAAVLX010000004.1"/>
</dbReference>
<evidence type="ECO:0000313" key="1">
    <source>
        <dbReference type="EMBL" id="NOJ40899.1"/>
    </source>
</evidence>
<protein>
    <submittedName>
        <fullName evidence="1">Uncharacterized protein</fullName>
    </submittedName>
</protein>
<proteinExistence type="predicted"/>